<dbReference type="EMBL" id="CP042914">
    <property type="protein sequence ID" value="QEG38654.1"/>
    <property type="molecule type" value="Genomic_DNA"/>
</dbReference>
<dbReference type="SUPFAM" id="SSF53756">
    <property type="entry name" value="UDP-Glycosyltransferase/glycogen phosphorylase"/>
    <property type="match status" value="1"/>
</dbReference>
<evidence type="ECO:0008006" key="3">
    <source>
        <dbReference type="Google" id="ProtNLM"/>
    </source>
</evidence>
<keyword evidence="2" id="KW-1185">Reference proteome</keyword>
<name>A0A5B9QIE7_9BACT</name>
<gene>
    <name evidence="1" type="ORF">UC8_06120</name>
</gene>
<accession>A0A5B9QIE7</accession>
<reference evidence="1 2" key="1">
    <citation type="submission" date="2019-08" db="EMBL/GenBank/DDBJ databases">
        <title>Deep-cultivation of Planctomycetes and their phenomic and genomic characterization uncovers novel biology.</title>
        <authorList>
            <person name="Wiegand S."/>
            <person name="Jogler M."/>
            <person name="Boedeker C."/>
            <person name="Pinto D."/>
            <person name="Vollmers J."/>
            <person name="Rivas-Marin E."/>
            <person name="Kohn T."/>
            <person name="Peeters S.H."/>
            <person name="Heuer A."/>
            <person name="Rast P."/>
            <person name="Oberbeckmann S."/>
            <person name="Bunk B."/>
            <person name="Jeske O."/>
            <person name="Meyerdierks A."/>
            <person name="Storesund J.E."/>
            <person name="Kallscheuer N."/>
            <person name="Luecker S."/>
            <person name="Lage O.M."/>
            <person name="Pohl T."/>
            <person name="Merkel B.J."/>
            <person name="Hornburger P."/>
            <person name="Mueller R.-W."/>
            <person name="Bruemmer F."/>
            <person name="Labrenz M."/>
            <person name="Spormann A.M."/>
            <person name="Op den Camp H."/>
            <person name="Overmann J."/>
            <person name="Amann R."/>
            <person name="Jetten M.S.M."/>
            <person name="Mascher T."/>
            <person name="Medema M.H."/>
            <person name="Devos D.P."/>
            <person name="Kaster A.-K."/>
            <person name="Ovreas L."/>
            <person name="Rohde M."/>
            <person name="Galperin M.Y."/>
            <person name="Jogler C."/>
        </authorList>
    </citation>
    <scope>NUCLEOTIDE SEQUENCE [LARGE SCALE GENOMIC DNA]</scope>
    <source>
        <strain evidence="1 2">UC8</strain>
    </source>
</reference>
<evidence type="ECO:0000313" key="1">
    <source>
        <dbReference type="EMBL" id="QEG38654.1"/>
    </source>
</evidence>
<dbReference type="Gene3D" id="3.40.50.2000">
    <property type="entry name" value="Glycogen Phosphorylase B"/>
    <property type="match status" value="2"/>
</dbReference>
<sequence length="388" mass="43735">MRKLGIAAKLVLIEGTDNHERDLPESVDSSLLSGYPDWITKYSRFDKRFGRLANDFDIGLTVGPSGLKAVTKISAIPTVHLVVGSEVWDLPLRYTPPHSQALQFCHRVYYRLASQTTAAGRRREAMLSRKAISKSRVLLADFEPVIRATEQIGATGKVRVWPTPEDVEGNQARVDTNLLESLNNKYGKYKRTILWLSRVNFADKKASAYKGAENFLAAFKRLVHEDQADVRAIVGTHGEDIEAFKSLAQQWKLDDHIDFVPHLPLWKLLTYMAIDNAIVCDQMFDMNCITGLAREGLCLGTAFVMGVDQRLMQISYGAALPVERATDSVECLESLRKLYALSSDGFAARQESVRAWTRQYLDYRVVIPRLTSILEEVDYLYRCGTNLP</sequence>
<proteinExistence type="predicted"/>
<evidence type="ECO:0000313" key="2">
    <source>
        <dbReference type="Proteomes" id="UP000325286"/>
    </source>
</evidence>
<organism evidence="1 2">
    <name type="scientific">Roseimaritima ulvae</name>
    <dbReference type="NCBI Taxonomy" id="980254"/>
    <lineage>
        <taxon>Bacteria</taxon>
        <taxon>Pseudomonadati</taxon>
        <taxon>Planctomycetota</taxon>
        <taxon>Planctomycetia</taxon>
        <taxon>Pirellulales</taxon>
        <taxon>Pirellulaceae</taxon>
        <taxon>Roseimaritima</taxon>
    </lineage>
</organism>
<dbReference type="KEGG" id="rul:UC8_06120"/>
<dbReference type="AlphaFoldDB" id="A0A5B9QIE7"/>
<protein>
    <recommendedName>
        <fullName evidence="3">Glycosyl transferases group 1</fullName>
    </recommendedName>
</protein>
<dbReference type="Proteomes" id="UP000325286">
    <property type="component" value="Chromosome"/>
</dbReference>